<evidence type="ECO:0000256" key="3">
    <source>
        <dbReference type="ARBA" id="ARBA00022989"/>
    </source>
</evidence>
<gene>
    <name evidence="8" type="ORF">BDV96DRAFT_690295</name>
</gene>
<evidence type="ECO:0000256" key="4">
    <source>
        <dbReference type="ARBA" id="ARBA00023136"/>
    </source>
</evidence>
<feature type="transmembrane region" description="Helical" evidence="6">
    <location>
        <begin position="40"/>
        <end position="63"/>
    </location>
</feature>
<evidence type="ECO:0000256" key="2">
    <source>
        <dbReference type="ARBA" id="ARBA00022692"/>
    </source>
</evidence>
<comment type="similarity">
    <text evidence="5">Belongs to the SAT4 family.</text>
</comment>
<dbReference type="InterPro" id="IPR049326">
    <property type="entry name" value="Rhodopsin_dom_fungi"/>
</dbReference>
<keyword evidence="9" id="KW-1185">Reference proteome</keyword>
<dbReference type="Pfam" id="PF20684">
    <property type="entry name" value="Fung_rhodopsin"/>
    <property type="match status" value="1"/>
</dbReference>
<protein>
    <recommendedName>
        <fullName evidence="7">Rhodopsin domain-containing protein</fullName>
    </recommendedName>
</protein>
<keyword evidence="4 6" id="KW-0472">Membrane</keyword>
<feature type="domain" description="Rhodopsin" evidence="7">
    <location>
        <begin position="59"/>
        <end position="232"/>
    </location>
</feature>
<dbReference type="OrthoDB" id="4682787at2759"/>
<evidence type="ECO:0000259" key="7">
    <source>
        <dbReference type="Pfam" id="PF20684"/>
    </source>
</evidence>
<evidence type="ECO:0000256" key="6">
    <source>
        <dbReference type="SAM" id="Phobius"/>
    </source>
</evidence>
<dbReference type="PANTHER" id="PTHR33048">
    <property type="entry name" value="PTH11-LIKE INTEGRAL MEMBRANE PROTEIN (AFU_ORTHOLOGUE AFUA_5G11245)"/>
    <property type="match status" value="1"/>
</dbReference>
<keyword evidence="3 6" id="KW-1133">Transmembrane helix</keyword>
<dbReference type="PANTHER" id="PTHR33048:SF47">
    <property type="entry name" value="INTEGRAL MEMBRANE PROTEIN-RELATED"/>
    <property type="match status" value="1"/>
</dbReference>
<organism evidence="8 9">
    <name type="scientific">Lophiotrema nucula</name>
    <dbReference type="NCBI Taxonomy" id="690887"/>
    <lineage>
        <taxon>Eukaryota</taxon>
        <taxon>Fungi</taxon>
        <taxon>Dikarya</taxon>
        <taxon>Ascomycota</taxon>
        <taxon>Pezizomycotina</taxon>
        <taxon>Dothideomycetes</taxon>
        <taxon>Pleosporomycetidae</taxon>
        <taxon>Pleosporales</taxon>
        <taxon>Lophiotremataceae</taxon>
        <taxon>Lophiotrema</taxon>
    </lineage>
</organism>
<evidence type="ECO:0000313" key="9">
    <source>
        <dbReference type="Proteomes" id="UP000799770"/>
    </source>
</evidence>
<dbReference type="InterPro" id="IPR052337">
    <property type="entry name" value="SAT4-like"/>
</dbReference>
<sequence>MSAQFAALSPTQKHALLEGPALKPPTGVAPNFIDPPNENAIGYSVVIICASLSAAVVIIRLYAKVFCTKKVDGEDYLAVAALVSPLWRIFLFHIPNRELSGNVLHQWNVQLKDLSGILYDINAGTIIYGNVIMLLKVGILIEWIHIFVPRGLRNEFFWICHITIWTNVMFYVACTVVEIFGCTPREKIWKKLLPGGRCVNNYAVILASSVINFISGIIVLALPQRIIWMCSVGTQGTEKHENVQSAADDD</sequence>
<feature type="transmembrane region" description="Helical" evidence="6">
    <location>
        <begin position="201"/>
        <end position="222"/>
    </location>
</feature>
<dbReference type="GO" id="GO:0016020">
    <property type="term" value="C:membrane"/>
    <property type="evidence" value="ECO:0007669"/>
    <property type="project" value="UniProtKB-SubCell"/>
</dbReference>
<comment type="subcellular location">
    <subcellularLocation>
        <location evidence="1">Membrane</location>
        <topology evidence="1">Multi-pass membrane protein</topology>
    </subcellularLocation>
</comment>
<evidence type="ECO:0000313" key="8">
    <source>
        <dbReference type="EMBL" id="KAF2111376.1"/>
    </source>
</evidence>
<evidence type="ECO:0000256" key="5">
    <source>
        <dbReference type="ARBA" id="ARBA00038359"/>
    </source>
</evidence>
<dbReference type="AlphaFoldDB" id="A0A6A5YWP6"/>
<name>A0A6A5YWP6_9PLEO</name>
<accession>A0A6A5YWP6</accession>
<proteinExistence type="inferred from homology"/>
<dbReference type="Proteomes" id="UP000799770">
    <property type="component" value="Unassembled WGS sequence"/>
</dbReference>
<feature type="transmembrane region" description="Helical" evidence="6">
    <location>
        <begin position="156"/>
        <end position="181"/>
    </location>
</feature>
<evidence type="ECO:0000256" key="1">
    <source>
        <dbReference type="ARBA" id="ARBA00004141"/>
    </source>
</evidence>
<keyword evidence="2 6" id="KW-0812">Transmembrane</keyword>
<dbReference type="EMBL" id="ML977334">
    <property type="protein sequence ID" value="KAF2111376.1"/>
    <property type="molecule type" value="Genomic_DNA"/>
</dbReference>
<reference evidence="8" key="1">
    <citation type="journal article" date="2020" name="Stud. Mycol.">
        <title>101 Dothideomycetes genomes: a test case for predicting lifestyles and emergence of pathogens.</title>
        <authorList>
            <person name="Haridas S."/>
            <person name="Albert R."/>
            <person name="Binder M."/>
            <person name="Bloem J."/>
            <person name="Labutti K."/>
            <person name="Salamov A."/>
            <person name="Andreopoulos B."/>
            <person name="Baker S."/>
            <person name="Barry K."/>
            <person name="Bills G."/>
            <person name="Bluhm B."/>
            <person name="Cannon C."/>
            <person name="Castanera R."/>
            <person name="Culley D."/>
            <person name="Daum C."/>
            <person name="Ezra D."/>
            <person name="Gonzalez J."/>
            <person name="Henrissat B."/>
            <person name="Kuo A."/>
            <person name="Liang C."/>
            <person name="Lipzen A."/>
            <person name="Lutzoni F."/>
            <person name="Magnuson J."/>
            <person name="Mondo S."/>
            <person name="Nolan M."/>
            <person name="Ohm R."/>
            <person name="Pangilinan J."/>
            <person name="Park H.-J."/>
            <person name="Ramirez L."/>
            <person name="Alfaro M."/>
            <person name="Sun H."/>
            <person name="Tritt A."/>
            <person name="Yoshinaga Y."/>
            <person name="Zwiers L.-H."/>
            <person name="Turgeon B."/>
            <person name="Goodwin S."/>
            <person name="Spatafora J."/>
            <person name="Crous P."/>
            <person name="Grigoriev I."/>
        </authorList>
    </citation>
    <scope>NUCLEOTIDE SEQUENCE</scope>
    <source>
        <strain evidence="8">CBS 627.86</strain>
    </source>
</reference>